<proteinExistence type="predicted"/>
<dbReference type="PANTHER" id="PTHR15600:SF42">
    <property type="entry name" value="SACSIN"/>
    <property type="match status" value="1"/>
</dbReference>
<evidence type="ECO:0000313" key="2">
    <source>
        <dbReference type="EMBL" id="CAG8727340.1"/>
    </source>
</evidence>
<reference evidence="2" key="1">
    <citation type="submission" date="2021-06" db="EMBL/GenBank/DDBJ databases">
        <authorList>
            <person name="Kallberg Y."/>
            <person name="Tangrot J."/>
            <person name="Rosling A."/>
        </authorList>
    </citation>
    <scope>NUCLEOTIDE SEQUENCE</scope>
    <source>
        <strain evidence="2">UK204</strain>
    </source>
</reference>
<sequence length="971" mass="113109">TDNKLVNLYEIQFDDLKGRIDEMVKSKYKITHHLVSRHIANELKLETLTGKIYVYGYENIYEDICEQEEILTTRIRNIIGEFSLGKLFNEFLQNADDAGATRFSVIVDERQYYDYNESLLSEEMNYWQGPAIWIYNDAEFSIKDFRALTKLGVGEKFHDDTKIGRFGTGFNCAYHFTDLPSIVSGKYIVFLDPNGKFLPAKGYPPERHRGTSFNFIEKEFKRSFSDQCRPYKALEGLDFIDHCDFTEAFKGSLFRLPLRTRESVGKSDISSQLVETSDILQVLGKIQGNKEMLFLRNIEICNLYLLKEQNQSPQLIWQAQINASRTCREMRKRITSEMQIYQLDIESINILNKKGSEVWLLCTGGHDRVKEKFEKFAREKRLKPRGGVALLLAKSDEKSMDELKFPNPLEFRGEIYSYLPLSMRTNLGVHLNGNFSLSRARNNIIQLGNDFLKADSIHAKWNQYILYDVLQNLHVKLLEHVLKYEEDRFKKDKINFIPRDFLPNGKNLSISFKNYGLNILMKIGFGGHRIFWTKANGGQFISLESAKFLNEKETVITDMLANFGILAVKIDDDRYKQLWEARFRNPKFKYTLLDGKLVCKELKELDIRVNHESLFKLLDFILNDVTDESYELLNGLPLVPLNNGSVGTFGDTYYLEAKKVTEKPTNQDIFPKIGPSKFVSINLPSNLLKIFTSVKFSEKTQIKRFDNSIILDLLIAELPELLFMEELKWHPNGRSIPNVHWLKNIWSILFDEKANVLEYAKLSNFALLPVTSPYNMLIRPNIKNPLLYLPEDGHDLYPVLVKLRVRFTEMMIPESADKSLQKCVVTCTPVNIINSLNKTCSLLSLTMNQLFEKDHQQSQENFMSILKDLPIWPTYSCEEKFINVKSGILYPFDFAFYSFRKNTKFYKYDKTSEYFNLLKKLGAKTITELEYVKNHLFSVFILWSTPSQQYVDYLQNVLSLKNPEIERYFKT</sequence>
<dbReference type="InterPro" id="IPR052972">
    <property type="entry name" value="Sacsin_chaperone_reg"/>
</dbReference>
<gene>
    <name evidence="2" type="ORF">FCALED_LOCUS14756</name>
</gene>
<comment type="caution">
    <text evidence="2">The sequence shown here is derived from an EMBL/GenBank/DDBJ whole genome shotgun (WGS) entry which is preliminary data.</text>
</comment>
<dbReference type="Proteomes" id="UP000789570">
    <property type="component" value="Unassembled WGS sequence"/>
</dbReference>
<accession>A0A9N9NDF8</accession>
<dbReference type="PANTHER" id="PTHR15600">
    <property type="entry name" value="SACSIN"/>
    <property type="match status" value="1"/>
</dbReference>
<keyword evidence="3" id="KW-1185">Reference proteome</keyword>
<name>A0A9N9NDF8_9GLOM</name>
<evidence type="ECO:0000313" key="3">
    <source>
        <dbReference type="Proteomes" id="UP000789570"/>
    </source>
</evidence>
<dbReference type="EMBL" id="CAJVPQ010011469">
    <property type="protein sequence ID" value="CAG8727340.1"/>
    <property type="molecule type" value="Genomic_DNA"/>
</dbReference>
<organism evidence="2 3">
    <name type="scientific">Funneliformis caledonium</name>
    <dbReference type="NCBI Taxonomy" id="1117310"/>
    <lineage>
        <taxon>Eukaryota</taxon>
        <taxon>Fungi</taxon>
        <taxon>Fungi incertae sedis</taxon>
        <taxon>Mucoromycota</taxon>
        <taxon>Glomeromycotina</taxon>
        <taxon>Glomeromycetes</taxon>
        <taxon>Glomerales</taxon>
        <taxon>Glomeraceae</taxon>
        <taxon>Funneliformis</taxon>
    </lineage>
</organism>
<dbReference type="NCBIfam" id="NF047352">
    <property type="entry name" value="P_loop_sacsin"/>
    <property type="match status" value="1"/>
</dbReference>
<dbReference type="InterPro" id="IPR058210">
    <property type="entry name" value="SACS/Nov_dom"/>
</dbReference>
<dbReference type="InterPro" id="IPR036890">
    <property type="entry name" value="HATPase_C_sf"/>
</dbReference>
<dbReference type="Pfam" id="PF25794">
    <property type="entry name" value="SACS"/>
    <property type="match status" value="1"/>
</dbReference>
<feature type="domain" description="Sacsin/Nov" evidence="1">
    <location>
        <begin position="69"/>
        <end position="315"/>
    </location>
</feature>
<dbReference type="GO" id="GO:0030544">
    <property type="term" value="F:Hsp70 protein binding"/>
    <property type="evidence" value="ECO:0007669"/>
    <property type="project" value="TreeGrafter"/>
</dbReference>
<feature type="non-terminal residue" evidence="2">
    <location>
        <position position="1"/>
    </location>
</feature>
<protein>
    <submittedName>
        <fullName evidence="2">16147_t:CDS:1</fullName>
    </submittedName>
</protein>
<dbReference type="OrthoDB" id="1262810at2759"/>
<dbReference type="SUPFAM" id="SSF55874">
    <property type="entry name" value="ATPase domain of HSP90 chaperone/DNA topoisomerase II/histidine kinase"/>
    <property type="match status" value="1"/>
</dbReference>
<evidence type="ECO:0000259" key="1">
    <source>
        <dbReference type="Pfam" id="PF25794"/>
    </source>
</evidence>
<feature type="non-terminal residue" evidence="2">
    <location>
        <position position="971"/>
    </location>
</feature>
<dbReference type="AlphaFoldDB" id="A0A9N9NDF8"/>